<dbReference type="RefSeq" id="WP_103426369.1">
    <property type="nucleotide sequence ID" value="NZ_CP026309.1"/>
</dbReference>
<comment type="similarity">
    <text evidence="1">Belongs to the enoyl-CoA hydratase/isomerase family.</text>
</comment>
<evidence type="ECO:0000313" key="3">
    <source>
        <dbReference type="Proteomes" id="UP000236584"/>
    </source>
</evidence>
<dbReference type="SUPFAM" id="SSF52096">
    <property type="entry name" value="ClpP/crotonase"/>
    <property type="match status" value="1"/>
</dbReference>
<organism evidence="2 3">
    <name type="scientific">Salinigranum rubrum</name>
    <dbReference type="NCBI Taxonomy" id="755307"/>
    <lineage>
        <taxon>Archaea</taxon>
        <taxon>Methanobacteriati</taxon>
        <taxon>Methanobacteriota</taxon>
        <taxon>Stenosarchaea group</taxon>
        <taxon>Halobacteria</taxon>
        <taxon>Halobacteriales</taxon>
        <taxon>Haloferacaceae</taxon>
        <taxon>Salinigranum</taxon>
    </lineage>
</organism>
<evidence type="ECO:0000256" key="1">
    <source>
        <dbReference type="ARBA" id="ARBA00005254"/>
    </source>
</evidence>
<dbReference type="GeneID" id="35593298"/>
<gene>
    <name evidence="2" type="ORF">C2R22_14360</name>
</gene>
<dbReference type="AlphaFoldDB" id="A0A2I8VL69"/>
<dbReference type="InterPro" id="IPR029045">
    <property type="entry name" value="ClpP/crotonase-like_dom_sf"/>
</dbReference>
<proteinExistence type="inferred from homology"/>
<protein>
    <recommendedName>
        <fullName evidence="4">Enoyl-CoA hydratase/isomerase family protein</fullName>
    </recommendedName>
</protein>
<accession>A0A2I8VL69</accession>
<dbReference type="OrthoDB" id="27846at2157"/>
<sequence length="256" mass="28933">MHVEFEHLTVEKEGNVAHVTLDRTERLNAFHYDGVRDLDAVSQLLADDEDLRLVTIQGAGRAFCTGIDLKDLSADEIDMSYHPPWERALRRFETMEPLVLCLIHGYALGGGLQLALASDIRVSTHSAEMGLPAINESIIPGLGTFRLPRYIGLGRAKKMVILGNNVDGDEAERIGLVDHLVDEETMHEEFEALTERYMRVNSQGARLSKQAMLTCFDQDFDAFLDRYLELQTEAMTGEDFVEATTAYREDREPEWQ</sequence>
<name>A0A2I8VL69_9EURY</name>
<dbReference type="EMBL" id="CP026309">
    <property type="protein sequence ID" value="AUV82680.1"/>
    <property type="molecule type" value="Genomic_DNA"/>
</dbReference>
<keyword evidence="3" id="KW-1185">Reference proteome</keyword>
<dbReference type="CDD" id="cd06558">
    <property type="entry name" value="crotonase-like"/>
    <property type="match status" value="1"/>
</dbReference>
<dbReference type="PANTHER" id="PTHR43802">
    <property type="entry name" value="ENOYL-COA HYDRATASE"/>
    <property type="match status" value="1"/>
</dbReference>
<dbReference type="KEGG" id="srub:C2R22_14360"/>
<reference evidence="2 3" key="1">
    <citation type="submission" date="2018-01" db="EMBL/GenBank/DDBJ databases">
        <title>Complete genome sequence of Salinigranum rubrum GX10T, an extremely halophilic archaeon isolated from a marine solar saltern.</title>
        <authorList>
            <person name="Han S."/>
        </authorList>
    </citation>
    <scope>NUCLEOTIDE SEQUENCE [LARGE SCALE GENOMIC DNA]</scope>
    <source>
        <strain evidence="2 3">GX10</strain>
    </source>
</reference>
<dbReference type="PANTHER" id="PTHR43802:SF1">
    <property type="entry name" value="IP11341P-RELATED"/>
    <property type="match status" value="1"/>
</dbReference>
<dbReference type="Pfam" id="PF00378">
    <property type="entry name" value="ECH_1"/>
    <property type="match status" value="1"/>
</dbReference>
<evidence type="ECO:0008006" key="4">
    <source>
        <dbReference type="Google" id="ProtNLM"/>
    </source>
</evidence>
<dbReference type="InterPro" id="IPR001753">
    <property type="entry name" value="Enoyl-CoA_hydra/iso"/>
</dbReference>
<dbReference type="Proteomes" id="UP000236584">
    <property type="component" value="Chromosome"/>
</dbReference>
<evidence type="ECO:0000313" key="2">
    <source>
        <dbReference type="EMBL" id="AUV82680.1"/>
    </source>
</evidence>
<dbReference type="Gene3D" id="3.90.226.10">
    <property type="entry name" value="2-enoyl-CoA Hydratase, Chain A, domain 1"/>
    <property type="match status" value="1"/>
</dbReference>